<reference evidence="1 2" key="1">
    <citation type="journal article" date="2020" name="ISME J.">
        <title>Uncovering the hidden diversity of litter-decomposition mechanisms in mushroom-forming fungi.</title>
        <authorList>
            <person name="Floudas D."/>
            <person name="Bentzer J."/>
            <person name="Ahren D."/>
            <person name="Johansson T."/>
            <person name="Persson P."/>
            <person name="Tunlid A."/>
        </authorList>
    </citation>
    <scope>NUCLEOTIDE SEQUENCE [LARGE SCALE GENOMIC DNA]</scope>
    <source>
        <strain evidence="1 2">CBS 175.51</strain>
    </source>
</reference>
<proteinExistence type="predicted"/>
<gene>
    <name evidence="1" type="ORF">D9611_013472</name>
</gene>
<dbReference type="Proteomes" id="UP000541558">
    <property type="component" value="Unassembled WGS sequence"/>
</dbReference>
<sequence length="147" mass="16081">MSTTPESPDKQAQATHGAALRAVVVDESYSQSVQFVGIVECAAYGDRFPGFQLRRGLLVPDINLCQRVNNAYVALVEIQVLSLTNPPFDPASSVDLEGNDSFRPAPARWSRSGLSIGGHCTDWHVKEPLDSDDYFNEVDELQDDDPG</sequence>
<accession>A0A8H5F9Z5</accession>
<evidence type="ECO:0000313" key="1">
    <source>
        <dbReference type="EMBL" id="KAF5328962.1"/>
    </source>
</evidence>
<keyword evidence="2" id="KW-1185">Reference proteome</keyword>
<dbReference type="EMBL" id="JAACJK010000124">
    <property type="protein sequence ID" value="KAF5328962.1"/>
    <property type="molecule type" value="Genomic_DNA"/>
</dbReference>
<comment type="caution">
    <text evidence="1">The sequence shown here is derived from an EMBL/GenBank/DDBJ whole genome shotgun (WGS) entry which is preliminary data.</text>
</comment>
<organism evidence="1 2">
    <name type="scientific">Ephemerocybe angulata</name>
    <dbReference type="NCBI Taxonomy" id="980116"/>
    <lineage>
        <taxon>Eukaryota</taxon>
        <taxon>Fungi</taxon>
        <taxon>Dikarya</taxon>
        <taxon>Basidiomycota</taxon>
        <taxon>Agaricomycotina</taxon>
        <taxon>Agaricomycetes</taxon>
        <taxon>Agaricomycetidae</taxon>
        <taxon>Agaricales</taxon>
        <taxon>Agaricineae</taxon>
        <taxon>Psathyrellaceae</taxon>
        <taxon>Ephemerocybe</taxon>
    </lineage>
</organism>
<dbReference type="AlphaFoldDB" id="A0A8H5F9Z5"/>
<evidence type="ECO:0000313" key="2">
    <source>
        <dbReference type="Proteomes" id="UP000541558"/>
    </source>
</evidence>
<protein>
    <submittedName>
        <fullName evidence="1">Uncharacterized protein</fullName>
    </submittedName>
</protein>
<name>A0A8H5F9Z5_9AGAR</name>